<dbReference type="GO" id="GO:0004035">
    <property type="term" value="F:alkaline phosphatase activity"/>
    <property type="evidence" value="ECO:0007669"/>
    <property type="project" value="UniProtKB-EC"/>
</dbReference>
<dbReference type="PANTHER" id="PTHR11596:SF5">
    <property type="entry name" value="ALKALINE PHOSPHATASE"/>
    <property type="match status" value="1"/>
</dbReference>
<dbReference type="PRINTS" id="PR00113">
    <property type="entry name" value="ALKPHPHTASE"/>
</dbReference>
<dbReference type="EC" id="3.1.3.1" evidence="1"/>
<dbReference type="Gene3D" id="3.40.720.10">
    <property type="entry name" value="Alkaline Phosphatase, subunit A"/>
    <property type="match status" value="1"/>
</dbReference>
<evidence type="ECO:0000256" key="3">
    <source>
        <dbReference type="PIRSR" id="PIRSR601952-1"/>
    </source>
</evidence>
<evidence type="ECO:0000256" key="1">
    <source>
        <dbReference type="ARBA" id="ARBA00012647"/>
    </source>
</evidence>
<protein>
    <recommendedName>
        <fullName evidence="1">alkaline phosphatase</fullName>
        <ecNumber evidence="1">3.1.3.1</ecNumber>
    </recommendedName>
</protein>
<sequence>MGITMVTSYRIAKNQRAHSDYVQAPLFFEAFPHTGIVKTYSYSHHVTDSTAGGVALFTGRKVDNGYLGMRPGVDKVCTTEPGDLIKDGIGDRAVEKGVAVGFVTTKQVTDSTPAALYAKGVHRELEYDLRNGTTFEVICPTDIALQILNRPAIEFQVLLP</sequence>
<dbReference type="Pfam" id="PF00245">
    <property type="entry name" value="Alk_phosphatase"/>
    <property type="match status" value="1"/>
</dbReference>
<feature type="active site" description="Phosphoserine intermediate" evidence="3">
    <location>
        <position position="49"/>
    </location>
</feature>
<evidence type="ECO:0000256" key="5">
    <source>
        <dbReference type="RuleBase" id="RU003946"/>
    </source>
</evidence>
<evidence type="ECO:0000313" key="7">
    <source>
        <dbReference type="Proteomes" id="UP001331761"/>
    </source>
</evidence>
<dbReference type="PANTHER" id="PTHR11596">
    <property type="entry name" value="ALKALINE PHOSPHATASE"/>
    <property type="match status" value="1"/>
</dbReference>
<dbReference type="SUPFAM" id="SSF53649">
    <property type="entry name" value="Alkaline phosphatase-like"/>
    <property type="match status" value="1"/>
</dbReference>
<gene>
    <name evidence="6" type="ORF">GCK32_016605</name>
</gene>
<dbReference type="EMBL" id="WIXE01003651">
    <property type="protein sequence ID" value="KAK5983753.1"/>
    <property type="molecule type" value="Genomic_DNA"/>
</dbReference>
<keyword evidence="4" id="KW-0460">Magnesium</keyword>
<accession>A0AAN8GDP7</accession>
<comment type="caution">
    <text evidence="6">The sequence shown here is derived from an EMBL/GenBank/DDBJ whole genome shotgun (WGS) entry which is preliminary data.</text>
</comment>
<organism evidence="6 7">
    <name type="scientific">Trichostrongylus colubriformis</name>
    <name type="common">Black scour worm</name>
    <dbReference type="NCBI Taxonomy" id="6319"/>
    <lineage>
        <taxon>Eukaryota</taxon>
        <taxon>Metazoa</taxon>
        <taxon>Ecdysozoa</taxon>
        <taxon>Nematoda</taxon>
        <taxon>Chromadorea</taxon>
        <taxon>Rhabditida</taxon>
        <taxon>Rhabditina</taxon>
        <taxon>Rhabditomorpha</taxon>
        <taxon>Strongyloidea</taxon>
        <taxon>Trichostrongylidae</taxon>
        <taxon>Trichostrongylus</taxon>
    </lineage>
</organism>
<feature type="binding site" evidence="4">
    <location>
        <position position="112"/>
    </location>
    <ligand>
        <name>Mg(2+)</name>
        <dbReference type="ChEBI" id="CHEBI:18420"/>
    </ligand>
</feature>
<evidence type="ECO:0000256" key="4">
    <source>
        <dbReference type="PIRSR" id="PIRSR601952-2"/>
    </source>
</evidence>
<comment type="similarity">
    <text evidence="5">Belongs to the alkaline phosphatase family.</text>
</comment>
<evidence type="ECO:0000256" key="2">
    <source>
        <dbReference type="ARBA" id="ARBA00022553"/>
    </source>
</evidence>
<dbReference type="AlphaFoldDB" id="A0AAN8GDP7"/>
<dbReference type="InterPro" id="IPR017850">
    <property type="entry name" value="Alkaline_phosphatase_core_sf"/>
</dbReference>
<proteinExistence type="inferred from homology"/>
<reference evidence="6 7" key="1">
    <citation type="submission" date="2019-10" db="EMBL/GenBank/DDBJ databases">
        <title>Assembly and Annotation for the nematode Trichostrongylus colubriformis.</title>
        <authorList>
            <person name="Martin J."/>
        </authorList>
    </citation>
    <scope>NUCLEOTIDE SEQUENCE [LARGE SCALE GENOMIC DNA]</scope>
    <source>
        <strain evidence="6">G859</strain>
        <tissue evidence="6">Whole worm</tissue>
    </source>
</reference>
<evidence type="ECO:0000313" key="6">
    <source>
        <dbReference type="EMBL" id="KAK5983753.1"/>
    </source>
</evidence>
<dbReference type="Proteomes" id="UP001331761">
    <property type="component" value="Unassembled WGS sequence"/>
</dbReference>
<keyword evidence="2" id="KW-0597">Phosphoprotein</keyword>
<feature type="binding site" evidence="4">
    <location>
        <position position="110"/>
    </location>
    <ligand>
        <name>Mg(2+)</name>
        <dbReference type="ChEBI" id="CHEBI:18420"/>
    </ligand>
</feature>
<keyword evidence="4" id="KW-0479">Metal-binding</keyword>
<name>A0AAN8GDP7_TRICO</name>
<comment type="cofactor">
    <cofactor evidence="4">
        <name>Mg(2+)</name>
        <dbReference type="ChEBI" id="CHEBI:18420"/>
    </cofactor>
    <text evidence="4">Binds 1 Mg(2+) ion.</text>
</comment>
<dbReference type="GO" id="GO:0046872">
    <property type="term" value="F:metal ion binding"/>
    <property type="evidence" value="ECO:0007669"/>
    <property type="project" value="UniProtKB-KW"/>
</dbReference>
<keyword evidence="7" id="KW-1185">Reference proteome</keyword>
<dbReference type="InterPro" id="IPR001952">
    <property type="entry name" value="Alkaline_phosphatase"/>
</dbReference>